<accession>A0ABQ1EBD8</accession>
<dbReference type="Proteomes" id="UP000663802">
    <property type="component" value="Unassembled WGS sequence"/>
</dbReference>
<sequence length="152" mass="15883">MELNEILNGLTGGNDCDNDRDDCGIGNRGFGGSWIWIIFLLLIFCGGGNGFGGCGGGYGGGYGAGAINPCCCNVKKTKHGCCKQTCYYPQYDPCCPSGGYGGGYGGFGGGGCGFGGYGSNWLWFILIILFFVCGGFGRRNNCRCNDNNVCVE</sequence>
<dbReference type="RefSeq" id="WP_206870107.1">
    <property type="nucleotide sequence ID" value="NZ_BMBA01000002.1"/>
</dbReference>
<dbReference type="EMBL" id="BMBA01000002">
    <property type="protein sequence ID" value="GFZ31818.1"/>
    <property type="molecule type" value="Genomic_DNA"/>
</dbReference>
<evidence type="ECO:0000313" key="2">
    <source>
        <dbReference type="EMBL" id="GFZ31818.1"/>
    </source>
</evidence>
<protein>
    <recommendedName>
        <fullName evidence="4">Chorion class high-cysteine HCB protein 13</fullName>
    </recommendedName>
</protein>
<reference evidence="2 3" key="1">
    <citation type="journal article" date="2021" name="Int. J. Syst. Evol. Microbiol.">
        <title>Clostridium zeae sp. nov., isolated from corn silage.</title>
        <authorList>
            <person name="Kobayashi H."/>
            <person name="Tanizawa Y."/>
            <person name="Yagura M."/>
            <person name="Sakamoto M."/>
            <person name="Ohkuma M."/>
            <person name="Tohno M."/>
        </authorList>
    </citation>
    <scope>NUCLEOTIDE SEQUENCE [LARGE SCALE GENOMIC DNA]</scope>
    <source>
        <strain evidence="2 3">CSC2</strain>
    </source>
</reference>
<keyword evidence="3" id="KW-1185">Reference proteome</keyword>
<keyword evidence="1" id="KW-0812">Transmembrane</keyword>
<comment type="caution">
    <text evidence="2">The sequence shown here is derived from an EMBL/GenBank/DDBJ whole genome shotgun (WGS) entry which is preliminary data.</text>
</comment>
<evidence type="ECO:0008006" key="4">
    <source>
        <dbReference type="Google" id="ProtNLM"/>
    </source>
</evidence>
<feature type="transmembrane region" description="Helical" evidence="1">
    <location>
        <begin position="121"/>
        <end position="137"/>
    </location>
</feature>
<feature type="transmembrane region" description="Helical" evidence="1">
    <location>
        <begin position="34"/>
        <end position="52"/>
    </location>
</feature>
<keyword evidence="1" id="KW-1133">Transmembrane helix</keyword>
<organism evidence="2 3">
    <name type="scientific">Clostridium zeae</name>
    <dbReference type="NCBI Taxonomy" id="2759022"/>
    <lineage>
        <taxon>Bacteria</taxon>
        <taxon>Bacillati</taxon>
        <taxon>Bacillota</taxon>
        <taxon>Clostridia</taxon>
        <taxon>Eubacteriales</taxon>
        <taxon>Clostridiaceae</taxon>
        <taxon>Clostridium</taxon>
    </lineage>
</organism>
<gene>
    <name evidence="2" type="ORF">CSC2_23440</name>
</gene>
<evidence type="ECO:0000256" key="1">
    <source>
        <dbReference type="SAM" id="Phobius"/>
    </source>
</evidence>
<keyword evidence="1" id="KW-0472">Membrane</keyword>
<proteinExistence type="predicted"/>
<evidence type="ECO:0000313" key="3">
    <source>
        <dbReference type="Proteomes" id="UP000663802"/>
    </source>
</evidence>
<name>A0ABQ1EBD8_9CLOT</name>